<proteinExistence type="inferred from homology"/>
<sequence length="428" mass="46677">MRKLLSIAMLFCIASSLALAQDRRVSGKVTDSAGDPVIGAAVMLKDGSTGAVTSNDGYFTLEADESDVLVVQSLGYETVEIPVGVRSNFTVVLEDAVHLLDDVVVTGYQTLSKERATGSFDIIDKAQIEKPAGNIATRLIGSAAGLVGTQDAYGNPIFEIRGRSSLTDTPTQPLLVVDGFAIEGGFDSINPNDVESITVLKDAAAASIWGAKSANGVIVVTTKNGVSGGAGTKVTVDYSGFFKVSPKLDLDYTLSEASVNDVIDYEMYGYGRWDSNIWFPQESDYSGGFSTVYGLLNEHRLGHLSEADMNAAIDALRGNNNHDQIRKYLLQNPIVHQENVSINIATERSSTTLSLLYQNDRQHYKRNDSNKYMVNFRNRTHLFKWLDFNFNGSYTYTQSDNSGYGLPGLSPYEMLVDEDGNYIPTHME</sequence>
<keyword evidence="2" id="KW-0813">Transport</keyword>
<comment type="similarity">
    <text evidence="2">Belongs to the TonB-dependent receptor family.</text>
</comment>
<keyword evidence="5" id="KW-0378">Hydrolase</keyword>
<keyword evidence="5" id="KW-0645">Protease</keyword>
<dbReference type="GO" id="GO:0004180">
    <property type="term" value="F:carboxypeptidase activity"/>
    <property type="evidence" value="ECO:0007669"/>
    <property type="project" value="UniProtKB-KW"/>
</dbReference>
<comment type="subcellular location">
    <subcellularLocation>
        <location evidence="2">Cell outer membrane</location>
        <topology evidence="2">Multi-pass membrane protein</topology>
    </subcellularLocation>
</comment>
<dbReference type="Pfam" id="PF13715">
    <property type="entry name" value="CarbopepD_reg_2"/>
    <property type="match status" value="1"/>
</dbReference>
<evidence type="ECO:0000313" key="5">
    <source>
        <dbReference type="EMBL" id="MBO8452464.1"/>
    </source>
</evidence>
<dbReference type="AlphaFoldDB" id="A0A9D9ERS8"/>
<dbReference type="InterPro" id="IPR039426">
    <property type="entry name" value="TonB-dep_rcpt-like"/>
</dbReference>
<feature type="chain" id="PRO_5039360218" evidence="3">
    <location>
        <begin position="21"/>
        <end position="428"/>
    </location>
</feature>
<gene>
    <name evidence="5" type="ORF">IAC06_06240</name>
</gene>
<evidence type="ECO:0000313" key="6">
    <source>
        <dbReference type="Proteomes" id="UP000823661"/>
    </source>
</evidence>
<name>A0A9D9ERS8_9BACT</name>
<dbReference type="InterPro" id="IPR012910">
    <property type="entry name" value="Plug_dom"/>
</dbReference>
<comment type="caution">
    <text evidence="5">The sequence shown here is derived from an EMBL/GenBank/DDBJ whole genome shotgun (WGS) entry which is preliminary data.</text>
</comment>
<feature type="signal peptide" evidence="3">
    <location>
        <begin position="1"/>
        <end position="20"/>
    </location>
</feature>
<keyword evidence="2" id="KW-0998">Cell outer membrane</keyword>
<dbReference type="InterPro" id="IPR008969">
    <property type="entry name" value="CarboxyPept-like_regulatory"/>
</dbReference>
<dbReference type="GO" id="GO:0009279">
    <property type="term" value="C:cell outer membrane"/>
    <property type="evidence" value="ECO:0007669"/>
    <property type="project" value="UniProtKB-SubCell"/>
</dbReference>
<dbReference type="EMBL" id="JADIMI010000061">
    <property type="protein sequence ID" value="MBO8452464.1"/>
    <property type="molecule type" value="Genomic_DNA"/>
</dbReference>
<dbReference type="Gene3D" id="2.170.130.10">
    <property type="entry name" value="TonB-dependent receptor, plug domain"/>
    <property type="match status" value="1"/>
</dbReference>
<dbReference type="PROSITE" id="PS52016">
    <property type="entry name" value="TONB_DEPENDENT_REC_3"/>
    <property type="match status" value="1"/>
</dbReference>
<dbReference type="Proteomes" id="UP000823661">
    <property type="component" value="Unassembled WGS sequence"/>
</dbReference>
<evidence type="ECO:0000256" key="2">
    <source>
        <dbReference type="PROSITE-ProRule" id="PRU01360"/>
    </source>
</evidence>
<keyword evidence="5" id="KW-0121">Carboxypeptidase</keyword>
<dbReference type="SUPFAM" id="SSF56935">
    <property type="entry name" value="Porins"/>
    <property type="match status" value="1"/>
</dbReference>
<accession>A0A9D9ERS8</accession>
<reference evidence="5" key="2">
    <citation type="journal article" date="2021" name="PeerJ">
        <title>Extensive microbial diversity within the chicken gut microbiome revealed by metagenomics and culture.</title>
        <authorList>
            <person name="Gilroy R."/>
            <person name="Ravi A."/>
            <person name="Getino M."/>
            <person name="Pursley I."/>
            <person name="Horton D.L."/>
            <person name="Alikhan N.F."/>
            <person name="Baker D."/>
            <person name="Gharbi K."/>
            <person name="Hall N."/>
            <person name="Watson M."/>
            <person name="Adriaenssens E.M."/>
            <person name="Foster-Nyarko E."/>
            <person name="Jarju S."/>
            <person name="Secka A."/>
            <person name="Antonio M."/>
            <person name="Oren A."/>
            <person name="Chaudhuri R.R."/>
            <person name="La Ragione R."/>
            <person name="Hildebrand F."/>
            <person name="Pallen M.J."/>
        </authorList>
    </citation>
    <scope>NUCLEOTIDE SEQUENCE</scope>
    <source>
        <strain evidence="5">B1-20833</strain>
    </source>
</reference>
<dbReference type="InterPro" id="IPR037066">
    <property type="entry name" value="Plug_dom_sf"/>
</dbReference>
<dbReference type="PANTHER" id="PTHR30069">
    <property type="entry name" value="TONB-DEPENDENT OUTER MEMBRANE RECEPTOR"/>
    <property type="match status" value="1"/>
</dbReference>
<organism evidence="5 6">
    <name type="scientific">Candidatus Cryptobacteroides intestinavium</name>
    <dbReference type="NCBI Taxonomy" id="2840766"/>
    <lineage>
        <taxon>Bacteria</taxon>
        <taxon>Pseudomonadati</taxon>
        <taxon>Bacteroidota</taxon>
        <taxon>Bacteroidia</taxon>
        <taxon>Bacteroidales</taxon>
        <taxon>Candidatus Cryptobacteroides</taxon>
    </lineage>
</organism>
<dbReference type="GO" id="GO:0015344">
    <property type="term" value="F:siderophore uptake transmembrane transporter activity"/>
    <property type="evidence" value="ECO:0007669"/>
    <property type="project" value="TreeGrafter"/>
</dbReference>
<evidence type="ECO:0000256" key="3">
    <source>
        <dbReference type="SAM" id="SignalP"/>
    </source>
</evidence>
<dbReference type="SUPFAM" id="SSF49464">
    <property type="entry name" value="Carboxypeptidase regulatory domain-like"/>
    <property type="match status" value="1"/>
</dbReference>
<dbReference type="NCBIfam" id="TIGR04057">
    <property type="entry name" value="SusC_RagA_signa"/>
    <property type="match status" value="1"/>
</dbReference>
<protein>
    <submittedName>
        <fullName evidence="5">Carboxypeptidase-like regulatory domain-containing protein</fullName>
    </submittedName>
</protein>
<keyword evidence="2" id="KW-1134">Transmembrane beta strand</keyword>
<evidence type="ECO:0000256" key="1">
    <source>
        <dbReference type="ARBA" id="ARBA00022729"/>
    </source>
</evidence>
<feature type="domain" description="TonB-dependent receptor plug" evidence="4">
    <location>
        <begin position="113"/>
        <end position="217"/>
    </location>
</feature>
<dbReference type="InterPro" id="IPR023997">
    <property type="entry name" value="TonB-dep_OMP_SusC/RagA_CS"/>
</dbReference>
<keyword evidence="2" id="KW-0472">Membrane</keyword>
<dbReference type="PANTHER" id="PTHR30069:SF29">
    <property type="entry name" value="HEMOGLOBIN AND HEMOGLOBIN-HAPTOGLOBIN-BINDING PROTEIN 1-RELATED"/>
    <property type="match status" value="1"/>
</dbReference>
<dbReference type="Gene3D" id="2.60.40.1120">
    <property type="entry name" value="Carboxypeptidase-like, regulatory domain"/>
    <property type="match status" value="1"/>
</dbReference>
<keyword evidence="2" id="KW-0812">Transmembrane</keyword>
<dbReference type="GO" id="GO:0044718">
    <property type="term" value="P:siderophore transmembrane transport"/>
    <property type="evidence" value="ECO:0007669"/>
    <property type="project" value="TreeGrafter"/>
</dbReference>
<dbReference type="Pfam" id="PF07715">
    <property type="entry name" value="Plug"/>
    <property type="match status" value="1"/>
</dbReference>
<evidence type="ECO:0000259" key="4">
    <source>
        <dbReference type="Pfam" id="PF07715"/>
    </source>
</evidence>
<keyword evidence="1 3" id="KW-0732">Signal</keyword>
<reference evidence="5" key="1">
    <citation type="submission" date="2020-10" db="EMBL/GenBank/DDBJ databases">
        <authorList>
            <person name="Gilroy R."/>
        </authorList>
    </citation>
    <scope>NUCLEOTIDE SEQUENCE</scope>
    <source>
        <strain evidence="5">B1-20833</strain>
    </source>
</reference>